<proteinExistence type="predicted"/>
<reference evidence="1" key="1">
    <citation type="submission" date="2023-04" db="EMBL/GenBank/DDBJ databases">
        <authorList>
            <person name="Vijverberg K."/>
            <person name="Xiong W."/>
            <person name="Schranz E."/>
        </authorList>
    </citation>
    <scope>NUCLEOTIDE SEQUENCE</scope>
</reference>
<dbReference type="Proteomes" id="UP001177003">
    <property type="component" value="Chromosome 9"/>
</dbReference>
<name>A0AA36EMZ3_LACSI</name>
<gene>
    <name evidence="1" type="ORF">LSALG_LOCUS40308</name>
</gene>
<dbReference type="AlphaFoldDB" id="A0AA36EMZ3"/>
<sequence>MAALLNFFKQAWTSIVKVFTGCSSKNDEAPTTTTLDISTAVDSETTTITTLDTELISSGGGGKTHADLLAAELNTSSGTAEKDILATSMISSGGGGRTHDATP</sequence>
<keyword evidence="2" id="KW-1185">Reference proteome</keyword>
<protein>
    <submittedName>
        <fullName evidence="1">Uncharacterized protein</fullName>
    </submittedName>
</protein>
<dbReference type="EMBL" id="OX465085">
    <property type="protein sequence ID" value="CAI9301782.1"/>
    <property type="molecule type" value="Genomic_DNA"/>
</dbReference>
<evidence type="ECO:0000313" key="1">
    <source>
        <dbReference type="EMBL" id="CAI9301782.1"/>
    </source>
</evidence>
<accession>A0AA36EMZ3</accession>
<evidence type="ECO:0000313" key="2">
    <source>
        <dbReference type="Proteomes" id="UP001177003"/>
    </source>
</evidence>
<organism evidence="1 2">
    <name type="scientific">Lactuca saligna</name>
    <name type="common">Willowleaf lettuce</name>
    <dbReference type="NCBI Taxonomy" id="75948"/>
    <lineage>
        <taxon>Eukaryota</taxon>
        <taxon>Viridiplantae</taxon>
        <taxon>Streptophyta</taxon>
        <taxon>Embryophyta</taxon>
        <taxon>Tracheophyta</taxon>
        <taxon>Spermatophyta</taxon>
        <taxon>Magnoliopsida</taxon>
        <taxon>eudicotyledons</taxon>
        <taxon>Gunneridae</taxon>
        <taxon>Pentapetalae</taxon>
        <taxon>asterids</taxon>
        <taxon>campanulids</taxon>
        <taxon>Asterales</taxon>
        <taxon>Asteraceae</taxon>
        <taxon>Cichorioideae</taxon>
        <taxon>Cichorieae</taxon>
        <taxon>Lactucinae</taxon>
        <taxon>Lactuca</taxon>
    </lineage>
</organism>